<dbReference type="Gene3D" id="3.40.50.300">
    <property type="entry name" value="P-loop containing nucleotide triphosphate hydrolases"/>
    <property type="match status" value="1"/>
</dbReference>
<dbReference type="GO" id="GO:0046872">
    <property type="term" value="F:metal ion binding"/>
    <property type="evidence" value="ECO:0007669"/>
    <property type="project" value="UniProtKB-KW"/>
</dbReference>
<gene>
    <name evidence="8" type="ORF">CTI12_AA523080</name>
</gene>
<sequence>MVKQRVTLVAEMGPEVGVLGGGIDTPDMHFFLAFAGTRRMEPIDQARLRSSRGRCQSMPGQFTRELAEQERAPNDIRPTMVKNSSEPLLATTNGLCDNGFVEEVTFVMFLAVVVENRSEQFKIKTGALTAYQQDHYSRRQKTQQWLNHKAECSFCFNVEKVQYKNVIFTPWDVGAQQKARPLWRRYFNDRTGLINATDPTVRNTDVLRCPPQLIHNGKDQHNWIFFIGENIRQRGLYCFCAAEI</sequence>
<dbReference type="InterPro" id="IPR027417">
    <property type="entry name" value="P-loop_NTPase"/>
</dbReference>
<accession>A0A2U1L7I1</accession>
<name>A0A2U1L7I1_ARTAN</name>
<dbReference type="InterPro" id="IPR024156">
    <property type="entry name" value="Small_GTPase_ARF"/>
</dbReference>
<comment type="similarity">
    <text evidence="1">Belongs to the small GTPase superfamily. Arf family.</text>
</comment>
<dbReference type="EMBL" id="PKPP01011008">
    <property type="protein sequence ID" value="PWA44975.1"/>
    <property type="molecule type" value="Genomic_DNA"/>
</dbReference>
<evidence type="ECO:0000256" key="6">
    <source>
        <dbReference type="ARBA" id="ARBA00023134"/>
    </source>
</evidence>
<dbReference type="STRING" id="35608.A0A2U1L7I1"/>
<keyword evidence="6" id="KW-0342">GTP-binding</keyword>
<keyword evidence="2" id="KW-0449">Lipoprotein</keyword>
<proteinExistence type="inferred from homology"/>
<dbReference type="OrthoDB" id="2011769at2759"/>
<dbReference type="Pfam" id="PF00025">
    <property type="entry name" value="Arf"/>
    <property type="match status" value="1"/>
</dbReference>
<evidence type="ECO:0000256" key="4">
    <source>
        <dbReference type="ARBA" id="ARBA00022892"/>
    </source>
</evidence>
<dbReference type="GO" id="GO:0003924">
    <property type="term" value="F:GTPase activity"/>
    <property type="evidence" value="ECO:0007669"/>
    <property type="project" value="InterPro"/>
</dbReference>
<evidence type="ECO:0000256" key="1">
    <source>
        <dbReference type="ARBA" id="ARBA00010290"/>
    </source>
</evidence>
<dbReference type="SUPFAM" id="SSF52540">
    <property type="entry name" value="P-loop containing nucleoside triphosphate hydrolases"/>
    <property type="match status" value="1"/>
</dbReference>
<dbReference type="AlphaFoldDB" id="A0A2U1L7I1"/>
<dbReference type="GO" id="GO:0015031">
    <property type="term" value="P:protein transport"/>
    <property type="evidence" value="ECO:0007669"/>
    <property type="project" value="UniProtKB-KW"/>
</dbReference>
<reference evidence="8 9" key="1">
    <citation type="journal article" date="2018" name="Mol. Plant">
        <title>The genome of Artemisia annua provides insight into the evolution of Asteraceae family and artemisinin biosynthesis.</title>
        <authorList>
            <person name="Shen Q."/>
            <person name="Zhang L."/>
            <person name="Liao Z."/>
            <person name="Wang S."/>
            <person name="Yan T."/>
            <person name="Shi P."/>
            <person name="Liu M."/>
            <person name="Fu X."/>
            <person name="Pan Q."/>
            <person name="Wang Y."/>
            <person name="Lv Z."/>
            <person name="Lu X."/>
            <person name="Zhang F."/>
            <person name="Jiang W."/>
            <person name="Ma Y."/>
            <person name="Chen M."/>
            <person name="Hao X."/>
            <person name="Li L."/>
            <person name="Tang Y."/>
            <person name="Lv G."/>
            <person name="Zhou Y."/>
            <person name="Sun X."/>
            <person name="Brodelius P.E."/>
            <person name="Rose J.K.C."/>
            <person name="Tang K."/>
        </authorList>
    </citation>
    <scope>NUCLEOTIDE SEQUENCE [LARGE SCALE GENOMIC DNA]</scope>
    <source>
        <strain evidence="9">cv. Huhao1</strain>
        <tissue evidence="8">Leaf</tissue>
    </source>
</reference>
<keyword evidence="7" id="KW-0460">Magnesium</keyword>
<keyword evidence="5" id="KW-0653">Protein transport</keyword>
<evidence type="ECO:0000313" key="9">
    <source>
        <dbReference type="Proteomes" id="UP000245207"/>
    </source>
</evidence>
<keyword evidence="2" id="KW-0519">Myristate</keyword>
<keyword evidence="9" id="KW-1185">Reference proteome</keyword>
<dbReference type="GO" id="GO:0016192">
    <property type="term" value="P:vesicle-mediated transport"/>
    <property type="evidence" value="ECO:0007669"/>
    <property type="project" value="UniProtKB-KW"/>
</dbReference>
<evidence type="ECO:0000256" key="7">
    <source>
        <dbReference type="PIRSR" id="PIRSR606689-2"/>
    </source>
</evidence>
<dbReference type="Proteomes" id="UP000245207">
    <property type="component" value="Unassembled WGS sequence"/>
</dbReference>
<keyword evidence="7" id="KW-0479">Metal-binding</keyword>
<dbReference type="GO" id="GO:0005525">
    <property type="term" value="F:GTP binding"/>
    <property type="evidence" value="ECO:0007669"/>
    <property type="project" value="UniProtKB-KW"/>
</dbReference>
<evidence type="ECO:0000256" key="2">
    <source>
        <dbReference type="ARBA" id="ARBA00022707"/>
    </source>
</evidence>
<keyword evidence="5" id="KW-0813">Transport</keyword>
<evidence type="ECO:0000256" key="5">
    <source>
        <dbReference type="ARBA" id="ARBA00022927"/>
    </source>
</evidence>
<feature type="binding site" evidence="7">
    <location>
        <position position="153"/>
    </location>
    <ligand>
        <name>Mg(2+)</name>
        <dbReference type="ChEBI" id="CHEBI:18420"/>
    </ligand>
</feature>
<evidence type="ECO:0000313" key="8">
    <source>
        <dbReference type="EMBL" id="PWA44975.1"/>
    </source>
</evidence>
<comment type="caution">
    <text evidence="8">The sequence shown here is derived from an EMBL/GenBank/DDBJ whole genome shotgun (WGS) entry which is preliminary data.</text>
</comment>
<protein>
    <submittedName>
        <fullName evidence="8">ADP-ribosylation factor 1-like 2</fullName>
    </submittedName>
</protein>
<dbReference type="PANTHER" id="PTHR11711">
    <property type="entry name" value="ADP RIBOSYLATION FACTOR-RELATED"/>
    <property type="match status" value="1"/>
</dbReference>
<organism evidence="8 9">
    <name type="scientific">Artemisia annua</name>
    <name type="common">Sweet wormwood</name>
    <dbReference type="NCBI Taxonomy" id="35608"/>
    <lineage>
        <taxon>Eukaryota</taxon>
        <taxon>Viridiplantae</taxon>
        <taxon>Streptophyta</taxon>
        <taxon>Embryophyta</taxon>
        <taxon>Tracheophyta</taxon>
        <taxon>Spermatophyta</taxon>
        <taxon>Magnoliopsida</taxon>
        <taxon>eudicotyledons</taxon>
        <taxon>Gunneridae</taxon>
        <taxon>Pentapetalae</taxon>
        <taxon>asterids</taxon>
        <taxon>campanulids</taxon>
        <taxon>Asterales</taxon>
        <taxon>Asteraceae</taxon>
        <taxon>Asteroideae</taxon>
        <taxon>Anthemideae</taxon>
        <taxon>Artemisiinae</taxon>
        <taxon>Artemisia</taxon>
    </lineage>
</organism>
<evidence type="ECO:0000256" key="3">
    <source>
        <dbReference type="ARBA" id="ARBA00022741"/>
    </source>
</evidence>
<dbReference type="InterPro" id="IPR006689">
    <property type="entry name" value="Small_GTPase_ARF/SAR"/>
</dbReference>
<keyword evidence="4" id="KW-0931">ER-Golgi transport</keyword>
<keyword evidence="3" id="KW-0547">Nucleotide-binding</keyword>